<dbReference type="PATRIC" id="fig|454.4.peg.1955"/>
<name>A0A0W0VJD0_9GAMM</name>
<keyword evidence="2" id="KW-1185">Reference proteome</keyword>
<evidence type="ECO:0000313" key="2">
    <source>
        <dbReference type="Proteomes" id="UP000054761"/>
    </source>
</evidence>
<proteinExistence type="predicted"/>
<protein>
    <submittedName>
        <fullName evidence="1">Uncharacterized protein</fullName>
    </submittedName>
</protein>
<gene>
    <name evidence="1" type="ORF">Lisr_1799</name>
</gene>
<reference evidence="1 2" key="1">
    <citation type="submission" date="2015-11" db="EMBL/GenBank/DDBJ databases">
        <title>Genomic analysis of 38 Legionella species identifies large and diverse effector repertoires.</title>
        <authorList>
            <person name="Burstein D."/>
            <person name="Amaro F."/>
            <person name="Zusman T."/>
            <person name="Lifshitz Z."/>
            <person name="Cohen O."/>
            <person name="Gilbert J.A."/>
            <person name="Pupko T."/>
            <person name="Shuman H.A."/>
            <person name="Segal G."/>
        </authorList>
    </citation>
    <scope>NUCLEOTIDE SEQUENCE [LARGE SCALE GENOMIC DNA]</scope>
    <source>
        <strain evidence="1 2">Bercovier 4</strain>
    </source>
</reference>
<evidence type="ECO:0000313" key="1">
    <source>
        <dbReference type="EMBL" id="KTD20215.1"/>
    </source>
</evidence>
<organism evidence="1 2">
    <name type="scientific">Legionella israelensis</name>
    <dbReference type="NCBI Taxonomy" id="454"/>
    <lineage>
        <taxon>Bacteria</taxon>
        <taxon>Pseudomonadati</taxon>
        <taxon>Pseudomonadota</taxon>
        <taxon>Gammaproteobacteria</taxon>
        <taxon>Legionellales</taxon>
        <taxon>Legionellaceae</taxon>
        <taxon>Legionella</taxon>
    </lineage>
</organism>
<accession>A0A0W0VJD0</accession>
<dbReference type="AlphaFoldDB" id="A0A0W0VJD0"/>
<dbReference type="Proteomes" id="UP000054761">
    <property type="component" value="Unassembled WGS sequence"/>
</dbReference>
<dbReference type="RefSeq" id="WP_058502132.1">
    <property type="nucleotide sequence ID" value="NZ_CAAAJA010000107.1"/>
</dbReference>
<comment type="caution">
    <text evidence="1">The sequence shown here is derived from an EMBL/GenBank/DDBJ whole genome shotgun (WGS) entry which is preliminary data.</text>
</comment>
<sequence>MHFSDSYLHLKKLKDKTIANRLEKALKTLENEVNNPSFIKFLKQKENSEIPIEELRRIFDINQLEKVIVGIDAILANDLPKDEVDPRIPLIREILTDIKKTADMRKERYGLYNNSRFKVIADLSPKLVPLP</sequence>
<dbReference type="EMBL" id="LNYH01000106">
    <property type="protein sequence ID" value="KTD20215.1"/>
    <property type="molecule type" value="Genomic_DNA"/>
</dbReference>